<gene>
    <name evidence="1" type="ORF">EZS28_000671</name>
</gene>
<accession>A0A5J4XAG8</accession>
<name>A0A5J4XAG8_9EUKA</name>
<comment type="caution">
    <text evidence="1">The sequence shown here is derived from an EMBL/GenBank/DDBJ whole genome shotgun (WGS) entry which is preliminary data.</text>
</comment>
<sequence length="107" mass="12580">MHRVNIAGKDYIKKFWYNKQAFRESATFNPYDQSGGMLRTPVTKLGDDVYAVQMNPETCACKTSLQVAYFVLDSAKYWYLNFIYNFMYKCFDMNKLHFVEGDTDSAY</sequence>
<organism evidence="1 2">
    <name type="scientific">Streblomastix strix</name>
    <dbReference type="NCBI Taxonomy" id="222440"/>
    <lineage>
        <taxon>Eukaryota</taxon>
        <taxon>Metamonada</taxon>
        <taxon>Preaxostyla</taxon>
        <taxon>Oxymonadida</taxon>
        <taxon>Streblomastigidae</taxon>
        <taxon>Streblomastix</taxon>
    </lineage>
</organism>
<evidence type="ECO:0000313" key="2">
    <source>
        <dbReference type="Proteomes" id="UP000324800"/>
    </source>
</evidence>
<dbReference type="AlphaFoldDB" id="A0A5J4XAG8"/>
<dbReference type="EMBL" id="SNRW01000059">
    <property type="protein sequence ID" value="KAA6403796.1"/>
    <property type="molecule type" value="Genomic_DNA"/>
</dbReference>
<dbReference type="Proteomes" id="UP000324800">
    <property type="component" value="Unassembled WGS sequence"/>
</dbReference>
<protein>
    <submittedName>
        <fullName evidence="1">Uncharacterized protein</fullName>
    </submittedName>
</protein>
<proteinExistence type="predicted"/>
<evidence type="ECO:0000313" key="1">
    <source>
        <dbReference type="EMBL" id="KAA6403796.1"/>
    </source>
</evidence>
<reference evidence="1 2" key="1">
    <citation type="submission" date="2019-03" db="EMBL/GenBank/DDBJ databases">
        <title>Single cell metagenomics reveals metabolic interactions within the superorganism composed of flagellate Streblomastix strix and complex community of Bacteroidetes bacteria on its surface.</title>
        <authorList>
            <person name="Treitli S.C."/>
            <person name="Kolisko M."/>
            <person name="Husnik F."/>
            <person name="Keeling P."/>
            <person name="Hampl V."/>
        </authorList>
    </citation>
    <scope>NUCLEOTIDE SEQUENCE [LARGE SCALE GENOMIC DNA]</scope>
    <source>
        <strain evidence="1">ST1C</strain>
    </source>
</reference>